<dbReference type="InterPro" id="IPR051535">
    <property type="entry name" value="Siderophore_ABC-ATPase"/>
</dbReference>
<feature type="domain" description="ABC transporter" evidence="10">
    <location>
        <begin position="4"/>
        <end position="240"/>
    </location>
</feature>
<keyword evidence="8" id="KW-0406">Ion transport</keyword>
<evidence type="ECO:0000313" key="11">
    <source>
        <dbReference type="EMBL" id="GER70639.1"/>
    </source>
</evidence>
<dbReference type="InterPro" id="IPR003439">
    <property type="entry name" value="ABC_transporter-like_ATP-bd"/>
</dbReference>
<keyword evidence="6 11" id="KW-0067">ATP-binding</keyword>
<dbReference type="GO" id="GO:0006826">
    <property type="term" value="P:iron ion transport"/>
    <property type="evidence" value="ECO:0007669"/>
    <property type="project" value="UniProtKB-KW"/>
</dbReference>
<dbReference type="EMBL" id="BKZQ01000024">
    <property type="protein sequence ID" value="GER70639.1"/>
    <property type="molecule type" value="Genomic_DNA"/>
</dbReference>
<evidence type="ECO:0000256" key="8">
    <source>
        <dbReference type="ARBA" id="ARBA00023065"/>
    </source>
</evidence>
<proteinExistence type="predicted"/>
<dbReference type="Pfam" id="PF00005">
    <property type="entry name" value="ABC_tran"/>
    <property type="match status" value="1"/>
</dbReference>
<evidence type="ECO:0000256" key="9">
    <source>
        <dbReference type="ARBA" id="ARBA00023136"/>
    </source>
</evidence>
<dbReference type="CDD" id="cd03214">
    <property type="entry name" value="ABC_Iron-Siderophores_B12_Hemin"/>
    <property type="match status" value="1"/>
</dbReference>
<gene>
    <name evidence="11" type="primary">hfuC</name>
    <name evidence="11" type="ORF">BpJC7_19420</name>
</gene>
<reference evidence="11 12" key="1">
    <citation type="submission" date="2019-09" db="EMBL/GenBank/DDBJ databases">
        <title>Draft genome sequence of Bacillus sp. JC-7.</title>
        <authorList>
            <person name="Tanaka N."/>
            <person name="Shiwa Y."/>
            <person name="Fujita N."/>
            <person name="Tanasupawat S."/>
        </authorList>
    </citation>
    <scope>NUCLEOTIDE SEQUENCE [LARGE SCALE GENOMIC DNA]</scope>
    <source>
        <strain evidence="11 12">JC-7</strain>
    </source>
</reference>
<keyword evidence="2" id="KW-0813">Transport</keyword>
<keyword evidence="4" id="KW-0410">Iron transport</keyword>
<dbReference type="SUPFAM" id="SSF52540">
    <property type="entry name" value="P-loop containing nucleoside triphosphate hydrolases"/>
    <property type="match status" value="1"/>
</dbReference>
<dbReference type="Proteomes" id="UP000391919">
    <property type="component" value="Unassembled WGS sequence"/>
</dbReference>
<evidence type="ECO:0000256" key="6">
    <source>
        <dbReference type="ARBA" id="ARBA00022840"/>
    </source>
</evidence>
<evidence type="ECO:0000256" key="3">
    <source>
        <dbReference type="ARBA" id="ARBA00022475"/>
    </source>
</evidence>
<comment type="subcellular location">
    <subcellularLocation>
        <location evidence="1">Cell membrane</location>
        <topology evidence="1">Peripheral membrane protein</topology>
    </subcellularLocation>
</comment>
<evidence type="ECO:0000259" key="10">
    <source>
        <dbReference type="PROSITE" id="PS50893"/>
    </source>
</evidence>
<evidence type="ECO:0000256" key="5">
    <source>
        <dbReference type="ARBA" id="ARBA00022741"/>
    </source>
</evidence>
<sequence length="271" mass="29943">MPKLHADGIRVAYGETEIIKNISLEIPDGKITAIIGPNGCGKSTLLKTLGRILFPNRGAVYLDGKEVVKQSTKKVAQKLAMLPQSPDAPEGLSVSELVSFGRYPHQKGLGKLKAEDHQAVSWALQATGMLPLKDREVDALSGGQRQRAWIAMALAQGTDIILLDEPTTYLDLSHQLEVLKLLQHLNRAEHRTIVMVIHDLNQAARFSDYMVAMKDGEIYRHGSPETVMTRGMMRDVFQIDAEIALDRKTGKPVCLSYDLAKEYGQAIEKMA</sequence>
<organism evidence="11 12">
    <name type="scientific">Weizmannia acidilactici</name>
    <dbReference type="NCBI Taxonomy" id="2607726"/>
    <lineage>
        <taxon>Bacteria</taxon>
        <taxon>Bacillati</taxon>
        <taxon>Bacillota</taxon>
        <taxon>Bacilli</taxon>
        <taxon>Bacillales</taxon>
        <taxon>Bacillaceae</taxon>
        <taxon>Heyndrickxia</taxon>
    </lineage>
</organism>
<accession>A0A5J4JH33</accession>
<dbReference type="PROSITE" id="PS50893">
    <property type="entry name" value="ABC_TRANSPORTER_2"/>
    <property type="match status" value="1"/>
</dbReference>
<evidence type="ECO:0000313" key="12">
    <source>
        <dbReference type="Proteomes" id="UP000391919"/>
    </source>
</evidence>
<keyword evidence="5" id="KW-0547">Nucleotide-binding</keyword>
<comment type="caution">
    <text evidence="11">The sequence shown here is derived from an EMBL/GenBank/DDBJ whole genome shotgun (WGS) entry which is preliminary data.</text>
</comment>
<name>A0A5J4JH33_9BACI</name>
<keyword evidence="12" id="KW-1185">Reference proteome</keyword>
<dbReference type="InterPro" id="IPR003593">
    <property type="entry name" value="AAA+_ATPase"/>
</dbReference>
<evidence type="ECO:0000256" key="7">
    <source>
        <dbReference type="ARBA" id="ARBA00023004"/>
    </source>
</evidence>
<dbReference type="AlphaFoldDB" id="A0A5J4JH33"/>
<evidence type="ECO:0000256" key="4">
    <source>
        <dbReference type="ARBA" id="ARBA00022496"/>
    </source>
</evidence>
<evidence type="ECO:0000256" key="2">
    <source>
        <dbReference type="ARBA" id="ARBA00022448"/>
    </source>
</evidence>
<keyword evidence="9" id="KW-0472">Membrane</keyword>
<dbReference type="InterPro" id="IPR027417">
    <property type="entry name" value="P-loop_NTPase"/>
</dbReference>
<dbReference type="GO" id="GO:0005524">
    <property type="term" value="F:ATP binding"/>
    <property type="evidence" value="ECO:0007669"/>
    <property type="project" value="UniProtKB-KW"/>
</dbReference>
<dbReference type="PROSITE" id="PS00211">
    <property type="entry name" value="ABC_TRANSPORTER_1"/>
    <property type="match status" value="1"/>
</dbReference>
<dbReference type="RefSeq" id="WP_151679886.1">
    <property type="nucleotide sequence ID" value="NZ_BKZP01000009.1"/>
</dbReference>
<dbReference type="InterPro" id="IPR017871">
    <property type="entry name" value="ABC_transporter-like_CS"/>
</dbReference>
<dbReference type="GO" id="GO:0016887">
    <property type="term" value="F:ATP hydrolysis activity"/>
    <property type="evidence" value="ECO:0007669"/>
    <property type="project" value="InterPro"/>
</dbReference>
<keyword evidence="3" id="KW-1003">Cell membrane</keyword>
<dbReference type="FunFam" id="3.40.50.300:FF:000134">
    <property type="entry name" value="Iron-enterobactin ABC transporter ATP-binding protein"/>
    <property type="match status" value="1"/>
</dbReference>
<dbReference type="SMART" id="SM00382">
    <property type="entry name" value="AAA"/>
    <property type="match status" value="1"/>
</dbReference>
<dbReference type="GO" id="GO:0005886">
    <property type="term" value="C:plasma membrane"/>
    <property type="evidence" value="ECO:0007669"/>
    <property type="project" value="UniProtKB-SubCell"/>
</dbReference>
<evidence type="ECO:0000256" key="1">
    <source>
        <dbReference type="ARBA" id="ARBA00004202"/>
    </source>
</evidence>
<protein>
    <submittedName>
        <fullName evidence="11">Iron-dicitrate ABC transporter ATP-binding protein</fullName>
    </submittedName>
</protein>
<dbReference type="PANTHER" id="PTHR42771">
    <property type="entry name" value="IRON(3+)-HYDROXAMATE IMPORT ATP-BINDING PROTEIN FHUC"/>
    <property type="match status" value="1"/>
</dbReference>
<dbReference type="Gene3D" id="3.40.50.300">
    <property type="entry name" value="P-loop containing nucleotide triphosphate hydrolases"/>
    <property type="match status" value="1"/>
</dbReference>
<dbReference type="PANTHER" id="PTHR42771:SF4">
    <property type="entry name" value="IRON(3+)-HYDROXAMATE IMPORT ATP-BINDING PROTEIN FHUC"/>
    <property type="match status" value="1"/>
</dbReference>
<keyword evidence="7" id="KW-0408">Iron</keyword>